<feature type="compositionally biased region" description="Low complexity" evidence="1">
    <location>
        <begin position="197"/>
        <end position="208"/>
    </location>
</feature>
<feature type="compositionally biased region" description="Basic and acidic residues" evidence="1">
    <location>
        <begin position="212"/>
        <end position="236"/>
    </location>
</feature>
<dbReference type="InParanoid" id="A0A0C3DPZ8"/>
<feature type="compositionally biased region" description="Low complexity" evidence="1">
    <location>
        <begin position="51"/>
        <end position="60"/>
    </location>
</feature>
<name>A0A0C3DPZ8_OIDMZ</name>
<proteinExistence type="predicted"/>
<feature type="compositionally biased region" description="Basic and acidic residues" evidence="1">
    <location>
        <begin position="1"/>
        <end position="15"/>
    </location>
</feature>
<feature type="compositionally biased region" description="Polar residues" evidence="1">
    <location>
        <begin position="67"/>
        <end position="91"/>
    </location>
</feature>
<dbReference type="Proteomes" id="UP000054321">
    <property type="component" value="Unassembled WGS sequence"/>
</dbReference>
<feature type="compositionally biased region" description="Polar residues" evidence="1">
    <location>
        <begin position="119"/>
        <end position="137"/>
    </location>
</feature>
<sequence>MDSHYIDQSVEDSHQSRSRSNSHLSRATSQFQDLNIKSTIASTEQGGGTSTEGPTTTTPSLLDPNSHPASTFTSSPTTEQYPPFPQFSQSDIDTHWPSLAHDRSSTTPLLTLDPAEQLPSDQPSHSHPAISRSNSYPVNMSTVGVQQYDSRFDAGVRQTYTWPTFDMNDQFLLQQMSPPMPMATLGADESKFMPMYPRSVSSSPPRGSLTPEQRELKRQRDHARRDTKERMRRERSTSNPYTASPRGSPEMMSKSLSSDYPGALAPSPLLSQGSQGSPNLSNISNISSPAYLAPYTPQLDGGDMYGGVFPMVPNDFTGAPAYTMPMAYATPGLDPTMQFIHRSRPHSLSASSIEQPNVQMMQSIYQNQTTPSKAPESGDNVRVVHSRPKPQCWEHGCNGRQFSTFSNLLRHQREKSGAAAKSTCPNCGAEFTRTTARNGHMAHEKCKQRRAT</sequence>
<dbReference type="HOGENOM" id="CLU_040692_1_0_1"/>
<feature type="compositionally biased region" description="Polar residues" evidence="1">
    <location>
        <begin position="18"/>
        <end position="41"/>
    </location>
</feature>
<feature type="region of interest" description="Disordered" evidence="1">
    <location>
        <begin position="193"/>
        <end position="282"/>
    </location>
</feature>
<dbReference type="Gene3D" id="3.30.160.60">
    <property type="entry name" value="Classic Zinc Finger"/>
    <property type="match status" value="1"/>
</dbReference>
<organism evidence="2 3">
    <name type="scientific">Oidiodendron maius (strain Zn)</name>
    <dbReference type="NCBI Taxonomy" id="913774"/>
    <lineage>
        <taxon>Eukaryota</taxon>
        <taxon>Fungi</taxon>
        <taxon>Dikarya</taxon>
        <taxon>Ascomycota</taxon>
        <taxon>Pezizomycotina</taxon>
        <taxon>Leotiomycetes</taxon>
        <taxon>Leotiomycetes incertae sedis</taxon>
        <taxon>Myxotrichaceae</taxon>
        <taxon>Oidiodendron</taxon>
    </lineage>
</organism>
<dbReference type="OrthoDB" id="5366256at2759"/>
<dbReference type="AlphaFoldDB" id="A0A0C3DPZ8"/>
<dbReference type="EMBL" id="KN832873">
    <property type="protein sequence ID" value="KIN04103.1"/>
    <property type="molecule type" value="Genomic_DNA"/>
</dbReference>
<evidence type="ECO:0008006" key="4">
    <source>
        <dbReference type="Google" id="ProtNLM"/>
    </source>
</evidence>
<accession>A0A0C3DPZ8</accession>
<evidence type="ECO:0000313" key="2">
    <source>
        <dbReference type="EMBL" id="KIN04103.1"/>
    </source>
</evidence>
<reference evidence="3" key="2">
    <citation type="submission" date="2015-01" db="EMBL/GenBank/DDBJ databases">
        <title>Evolutionary Origins and Diversification of the Mycorrhizal Mutualists.</title>
        <authorList>
            <consortium name="DOE Joint Genome Institute"/>
            <consortium name="Mycorrhizal Genomics Consortium"/>
            <person name="Kohler A."/>
            <person name="Kuo A."/>
            <person name="Nagy L.G."/>
            <person name="Floudas D."/>
            <person name="Copeland A."/>
            <person name="Barry K.W."/>
            <person name="Cichocki N."/>
            <person name="Veneault-Fourrey C."/>
            <person name="LaButti K."/>
            <person name="Lindquist E.A."/>
            <person name="Lipzen A."/>
            <person name="Lundell T."/>
            <person name="Morin E."/>
            <person name="Murat C."/>
            <person name="Riley R."/>
            <person name="Ohm R."/>
            <person name="Sun H."/>
            <person name="Tunlid A."/>
            <person name="Henrissat B."/>
            <person name="Grigoriev I.V."/>
            <person name="Hibbett D.S."/>
            <person name="Martin F."/>
        </authorList>
    </citation>
    <scope>NUCLEOTIDE SEQUENCE [LARGE SCALE GENOMIC DNA]</scope>
    <source>
        <strain evidence="3">Zn</strain>
    </source>
</reference>
<feature type="region of interest" description="Disordered" evidence="1">
    <location>
        <begin position="1"/>
        <end position="137"/>
    </location>
</feature>
<reference evidence="2 3" key="1">
    <citation type="submission" date="2014-04" db="EMBL/GenBank/DDBJ databases">
        <authorList>
            <consortium name="DOE Joint Genome Institute"/>
            <person name="Kuo A."/>
            <person name="Martino E."/>
            <person name="Perotto S."/>
            <person name="Kohler A."/>
            <person name="Nagy L.G."/>
            <person name="Floudas D."/>
            <person name="Copeland A."/>
            <person name="Barry K.W."/>
            <person name="Cichocki N."/>
            <person name="Veneault-Fourrey C."/>
            <person name="LaButti K."/>
            <person name="Lindquist E.A."/>
            <person name="Lipzen A."/>
            <person name="Lundell T."/>
            <person name="Morin E."/>
            <person name="Murat C."/>
            <person name="Sun H."/>
            <person name="Tunlid A."/>
            <person name="Henrissat B."/>
            <person name="Grigoriev I.V."/>
            <person name="Hibbett D.S."/>
            <person name="Martin F."/>
            <person name="Nordberg H.P."/>
            <person name="Cantor M.N."/>
            <person name="Hua S.X."/>
        </authorList>
    </citation>
    <scope>NUCLEOTIDE SEQUENCE [LARGE SCALE GENOMIC DNA]</scope>
    <source>
        <strain evidence="2 3">Zn</strain>
    </source>
</reference>
<evidence type="ECO:0000313" key="3">
    <source>
        <dbReference type="Proteomes" id="UP000054321"/>
    </source>
</evidence>
<evidence type="ECO:0000256" key="1">
    <source>
        <dbReference type="SAM" id="MobiDB-lite"/>
    </source>
</evidence>
<gene>
    <name evidence="2" type="ORF">OIDMADRAFT_117495</name>
</gene>
<protein>
    <recommendedName>
        <fullName evidence="4">C2H2-type domain-containing protein</fullName>
    </recommendedName>
</protein>
<keyword evidence="3" id="KW-1185">Reference proteome</keyword>